<organism evidence="2 3">
    <name type="scientific">Salarias fasciatus</name>
    <name type="common">Jewelled blenny</name>
    <name type="synonym">Blennius fasciatus</name>
    <dbReference type="NCBI Taxonomy" id="181472"/>
    <lineage>
        <taxon>Eukaryota</taxon>
        <taxon>Metazoa</taxon>
        <taxon>Chordata</taxon>
        <taxon>Craniata</taxon>
        <taxon>Vertebrata</taxon>
        <taxon>Euteleostomi</taxon>
        <taxon>Actinopterygii</taxon>
        <taxon>Neopterygii</taxon>
        <taxon>Teleostei</taxon>
        <taxon>Neoteleostei</taxon>
        <taxon>Acanthomorphata</taxon>
        <taxon>Ovalentaria</taxon>
        <taxon>Blenniimorphae</taxon>
        <taxon>Blenniiformes</taxon>
        <taxon>Blennioidei</taxon>
        <taxon>Blenniidae</taxon>
        <taxon>Salariinae</taxon>
        <taxon>Salarias</taxon>
    </lineage>
</organism>
<evidence type="ECO:0000256" key="1">
    <source>
        <dbReference type="SAM" id="MobiDB-lite"/>
    </source>
</evidence>
<dbReference type="AlphaFoldDB" id="A0A672G8E7"/>
<proteinExistence type="predicted"/>
<name>A0A672G8E7_SALFA</name>
<reference evidence="2" key="3">
    <citation type="submission" date="2025-09" db="UniProtKB">
        <authorList>
            <consortium name="Ensembl"/>
        </authorList>
    </citation>
    <scope>IDENTIFICATION</scope>
</reference>
<feature type="region of interest" description="Disordered" evidence="1">
    <location>
        <begin position="199"/>
        <end position="264"/>
    </location>
</feature>
<dbReference type="Ensembl" id="ENSSFAT00005015786.1">
    <property type="protein sequence ID" value="ENSSFAP00005015161.1"/>
    <property type="gene ID" value="ENSSFAG00005008125.1"/>
</dbReference>
<reference evidence="2" key="2">
    <citation type="submission" date="2025-08" db="UniProtKB">
        <authorList>
            <consortium name="Ensembl"/>
        </authorList>
    </citation>
    <scope>IDENTIFICATION</scope>
</reference>
<accession>A0A672G8E7</accession>
<dbReference type="PANTHER" id="PTHR22028">
    <property type="entry name" value="SFI1 SPINDLE BODY DOMAIN-CONTAINING PROTEIN-RELATED"/>
    <property type="match status" value="1"/>
</dbReference>
<protein>
    <submittedName>
        <fullName evidence="2">Coiled-coil domain containing 191</fullName>
    </submittedName>
</protein>
<evidence type="ECO:0000313" key="2">
    <source>
        <dbReference type="Ensembl" id="ENSSFAP00005015161.1"/>
    </source>
</evidence>
<sequence length="679" mass="80372">MVVVLLFLTSSDDFPRSQSSPFSLEEAAIHRQGEFFVQEGNGLNVKSFSNILKFANFLHLYQRVELASEFAVSEVFSQKKPQSGISTRVVSLQSSDQLRDHDDAYSEAHALLGDWLGSKLRLELETDDDDEPVSAADFMNILLSAIQKYLDLYNHLAEEEEQSTINNILQDLMKQEVLGPELMVDLVLDAGQTRKKFRDPALTMEVRHQQVREKRDRREAERRRQQRERAAQQGSREEAKRREREEERKRRQEERRQEEMVQQEMAKLRRQMEERRRGLEQLARQRYSIHSHQRCFIMYYCLQKHFSGWFSVVLNQRLRMGKARALCEWKMRLRAWRGWRAVVWTERQRREEARTEQELRTENRQSQLAVESDRRRLLRRCLNEWRLWCRGEKERRELVAQQEETRRKMAALISAAATGKLSVAEPQRIVSPPEAPSQSEAKAKVKDALTNHCKLLKLLAEDEKTWKRQQELLKVARQHYHTALLLRRGLAPWKRLIQLRQDSMKLAETHHNLLLLRRCILYWHQSARESLSEKEACADQLYRCFLLRRSLSCWKRVRIHPPETHTHTHTLNLNCASLFQLKDLRLIQEERAERFHRTRTLRKFLLALQTHVTQERLVERERQELAREHDNRSAASGLAICSLYGCRSRRTNTIRSLTACTSFNHKLKCKAGTFPLQCT</sequence>
<feature type="compositionally biased region" description="Basic and acidic residues" evidence="1">
    <location>
        <begin position="205"/>
        <end position="259"/>
    </location>
</feature>
<dbReference type="InterPro" id="IPR052270">
    <property type="entry name" value="CACF_protein"/>
</dbReference>
<dbReference type="PANTHER" id="PTHR22028:SF5">
    <property type="entry name" value="COILED-COIL DOMAIN-CONTAINING PROTEIN 191"/>
    <property type="match status" value="1"/>
</dbReference>
<dbReference type="Proteomes" id="UP000472267">
    <property type="component" value="Chromosome 9"/>
</dbReference>
<evidence type="ECO:0000313" key="3">
    <source>
        <dbReference type="Proteomes" id="UP000472267"/>
    </source>
</evidence>
<keyword evidence="3" id="KW-1185">Reference proteome</keyword>
<reference evidence="2" key="1">
    <citation type="submission" date="2019-06" db="EMBL/GenBank/DDBJ databases">
        <authorList>
            <consortium name="Wellcome Sanger Institute Data Sharing"/>
        </authorList>
    </citation>
    <scope>NUCLEOTIDE SEQUENCE [LARGE SCALE GENOMIC DNA]</scope>
</reference>